<name>A0A518CCB0_9BACT</name>
<keyword evidence="2" id="KW-1185">Reference proteome</keyword>
<evidence type="ECO:0000313" key="2">
    <source>
        <dbReference type="Proteomes" id="UP000318626"/>
    </source>
</evidence>
<accession>A0A518CCB0</accession>
<dbReference type="AlphaFoldDB" id="A0A518CCB0"/>
<organism evidence="1 2">
    <name type="scientific">Bremerella volcania</name>
    <dbReference type="NCBI Taxonomy" id="2527984"/>
    <lineage>
        <taxon>Bacteria</taxon>
        <taxon>Pseudomonadati</taxon>
        <taxon>Planctomycetota</taxon>
        <taxon>Planctomycetia</taxon>
        <taxon>Pirellulales</taxon>
        <taxon>Pirellulaceae</taxon>
        <taxon>Bremerella</taxon>
    </lineage>
</organism>
<sequence>MSTGTAFTPWYEPTPTRGHFTKHTKYDEVLRDRGDLGKLVDHFERRLRGWYIEPIEVLLETNVRGWRMKLARFLARRDEGGHYSFSVAAMTCLLIDTLSQFEKGKLESDNVVFKDFVRRNLPCYAGSLTPNIDGYRPPRNPTGAPRHQALSDIADVLYSGFRCGILHEAHAPLYCWISPGNDPPTVEATGYATYGLGATSSTAGNACPTVKLQPGHLFNEVMRYFRDYLSKLKNSNPIHDQLRVDFKTKFSHSFGVDILNARL</sequence>
<proteinExistence type="predicted"/>
<dbReference type="Proteomes" id="UP000318626">
    <property type="component" value="Chromosome"/>
</dbReference>
<gene>
    <name evidence="1" type="ORF">Pan97_38910</name>
</gene>
<protein>
    <submittedName>
        <fullName evidence="1">Uncharacterized protein</fullName>
    </submittedName>
</protein>
<dbReference type="EMBL" id="CP036289">
    <property type="protein sequence ID" value="QDU76834.1"/>
    <property type="molecule type" value="Genomic_DNA"/>
</dbReference>
<reference evidence="2" key="1">
    <citation type="submission" date="2019-02" db="EMBL/GenBank/DDBJ databases">
        <title>Deep-cultivation of Planctomycetes and their phenomic and genomic characterization uncovers novel biology.</title>
        <authorList>
            <person name="Wiegand S."/>
            <person name="Jogler M."/>
            <person name="Boedeker C."/>
            <person name="Pinto D."/>
            <person name="Vollmers J."/>
            <person name="Rivas-Marin E."/>
            <person name="Kohn T."/>
            <person name="Peeters S.H."/>
            <person name="Heuer A."/>
            <person name="Rast P."/>
            <person name="Oberbeckmann S."/>
            <person name="Bunk B."/>
            <person name="Jeske O."/>
            <person name="Meyerdierks A."/>
            <person name="Storesund J.E."/>
            <person name="Kallscheuer N."/>
            <person name="Luecker S."/>
            <person name="Lage O.M."/>
            <person name="Pohl T."/>
            <person name="Merkel B.J."/>
            <person name="Hornburger P."/>
            <person name="Mueller R.-W."/>
            <person name="Bruemmer F."/>
            <person name="Labrenz M."/>
            <person name="Spormann A.M."/>
            <person name="Op den Camp H."/>
            <person name="Overmann J."/>
            <person name="Amann R."/>
            <person name="Jetten M.S.M."/>
            <person name="Mascher T."/>
            <person name="Medema M.H."/>
            <person name="Devos D.P."/>
            <person name="Kaster A.-K."/>
            <person name="Ovreas L."/>
            <person name="Rohde M."/>
            <person name="Galperin M.Y."/>
            <person name="Jogler C."/>
        </authorList>
    </citation>
    <scope>NUCLEOTIDE SEQUENCE [LARGE SCALE GENOMIC DNA]</scope>
    <source>
        <strain evidence="2">Pan97</strain>
    </source>
</reference>
<evidence type="ECO:0000313" key="1">
    <source>
        <dbReference type="EMBL" id="QDU76834.1"/>
    </source>
</evidence>
<dbReference type="KEGG" id="bvo:Pan97_38910"/>